<dbReference type="WBParaSite" id="ASIM_0001306701-mRNA-1">
    <property type="protein sequence ID" value="ASIM_0001306701-mRNA-1"/>
    <property type="gene ID" value="ASIM_0001306701"/>
</dbReference>
<dbReference type="Gene3D" id="1.20.1270.60">
    <property type="entry name" value="Arfaptin homology (AH) domain/BAR domain"/>
    <property type="match status" value="1"/>
</dbReference>
<evidence type="ECO:0000313" key="1">
    <source>
        <dbReference type="EMBL" id="VDK47600.1"/>
    </source>
</evidence>
<organism evidence="3">
    <name type="scientific">Anisakis simplex</name>
    <name type="common">Herring worm</name>
    <dbReference type="NCBI Taxonomy" id="6269"/>
    <lineage>
        <taxon>Eukaryota</taxon>
        <taxon>Metazoa</taxon>
        <taxon>Ecdysozoa</taxon>
        <taxon>Nematoda</taxon>
        <taxon>Chromadorea</taxon>
        <taxon>Rhabditida</taxon>
        <taxon>Spirurina</taxon>
        <taxon>Ascaridomorpha</taxon>
        <taxon>Ascaridoidea</taxon>
        <taxon>Anisakidae</taxon>
        <taxon>Anisakis</taxon>
        <taxon>Anisakis simplex complex</taxon>
    </lineage>
</organism>
<dbReference type="Proteomes" id="UP000267096">
    <property type="component" value="Unassembled WGS sequence"/>
</dbReference>
<reference evidence="3" key="1">
    <citation type="submission" date="2017-02" db="UniProtKB">
        <authorList>
            <consortium name="WormBaseParasite"/>
        </authorList>
    </citation>
    <scope>IDENTIFICATION</scope>
</reference>
<evidence type="ECO:0000313" key="2">
    <source>
        <dbReference type="Proteomes" id="UP000267096"/>
    </source>
</evidence>
<dbReference type="OrthoDB" id="5793263at2759"/>
<name>A0A0M3JXI7_ANISI</name>
<gene>
    <name evidence="1" type="ORF">ASIM_LOCUS12533</name>
</gene>
<accession>A0A0M3JXI7</accession>
<dbReference type="EMBL" id="UYRR01031206">
    <property type="protein sequence ID" value="VDK47600.1"/>
    <property type="molecule type" value="Genomic_DNA"/>
</dbReference>
<evidence type="ECO:0000313" key="3">
    <source>
        <dbReference type="WBParaSite" id="ASIM_0001306701-mRNA-1"/>
    </source>
</evidence>
<dbReference type="InterPro" id="IPR027267">
    <property type="entry name" value="AH/BAR_dom_sf"/>
</dbReference>
<sequence length="257" mass="29385">MSDAGNAEEDKKKKERGPVGRMLFKMVCFFRNDTISCRYQDAVEKTVVSLESVLQNDAKILADGSIECAEKMDPYEKFAKNIKAFRQFQPEDKKESTVTVEAIVKRLALMHRETQLKGSKMRRFIAGDRASMMEDQKKLMKARDIMDAARHEVKQARTNEMVEEKGKFYERCVHEFDTQAAKVASYPEKLPEDKESHSKEILEVTAKFTVMSAPITRNVFQYFEVLSNYHRNAAAMLSEHLQKLGVQSPIDAAASIN</sequence>
<proteinExistence type="predicted"/>
<protein>
    <submittedName>
        <fullName evidence="3">BAR domain-containing protein</fullName>
    </submittedName>
</protein>
<dbReference type="AlphaFoldDB" id="A0A0M3JXI7"/>
<keyword evidence="2" id="KW-1185">Reference proteome</keyword>
<reference evidence="1 2" key="2">
    <citation type="submission" date="2018-11" db="EMBL/GenBank/DDBJ databases">
        <authorList>
            <consortium name="Pathogen Informatics"/>
        </authorList>
    </citation>
    <scope>NUCLEOTIDE SEQUENCE [LARGE SCALE GENOMIC DNA]</scope>
</reference>